<comment type="caution">
    <text evidence="1">The sequence shown here is derived from an EMBL/GenBank/DDBJ whole genome shotgun (WGS) entry which is preliminary data.</text>
</comment>
<dbReference type="AlphaFoldDB" id="A0A9P3UKW2"/>
<reference evidence="1" key="1">
    <citation type="submission" date="2022-07" db="EMBL/GenBank/DDBJ databases">
        <title>The genome of Lyophyllum shimeji provides insight into the initial evolution of ectomycorrhizal fungal genome.</title>
        <authorList>
            <person name="Kobayashi Y."/>
            <person name="Shibata T."/>
            <person name="Hirakawa H."/>
            <person name="Shigenobu S."/>
            <person name="Nishiyama T."/>
            <person name="Yamada A."/>
            <person name="Hasebe M."/>
            <person name="Kawaguchi M."/>
        </authorList>
    </citation>
    <scope>NUCLEOTIDE SEQUENCE</scope>
    <source>
        <strain evidence="1">AT787</strain>
    </source>
</reference>
<gene>
    <name evidence="1" type="ORF">LshimejAT787_0401090</name>
</gene>
<dbReference type="EMBL" id="BRPK01000004">
    <property type="protein sequence ID" value="GLB37058.1"/>
    <property type="molecule type" value="Genomic_DNA"/>
</dbReference>
<sequence length="182" mass="19795">MLLYCEHTRGPYGQGYIRVDFFVNAKVAAATHGFSSFASCNSSGFAPNQVKWNTAAAGLALLFDTLVMGLTVYETVSSAIATRRLGVRKLYSYDVLRDADYLLLAMKLLLPFDVILNQAFKVARVVIIPQTSLAPILGQRLLLKLRVVDPAEGPLSRKQTDIGQLEFAHGPIIGHIGATLDG</sequence>
<accession>A0A9P3UKW2</accession>
<dbReference type="OrthoDB" id="3060195at2759"/>
<evidence type="ECO:0000313" key="2">
    <source>
        <dbReference type="Proteomes" id="UP001063166"/>
    </source>
</evidence>
<proteinExistence type="predicted"/>
<organism evidence="1 2">
    <name type="scientific">Lyophyllum shimeji</name>
    <name type="common">Hon-shimeji</name>
    <name type="synonym">Tricholoma shimeji</name>
    <dbReference type="NCBI Taxonomy" id="47721"/>
    <lineage>
        <taxon>Eukaryota</taxon>
        <taxon>Fungi</taxon>
        <taxon>Dikarya</taxon>
        <taxon>Basidiomycota</taxon>
        <taxon>Agaricomycotina</taxon>
        <taxon>Agaricomycetes</taxon>
        <taxon>Agaricomycetidae</taxon>
        <taxon>Agaricales</taxon>
        <taxon>Tricholomatineae</taxon>
        <taxon>Lyophyllaceae</taxon>
        <taxon>Lyophyllum</taxon>
    </lineage>
</organism>
<name>A0A9P3UKW2_LYOSH</name>
<evidence type="ECO:0000313" key="1">
    <source>
        <dbReference type="EMBL" id="GLB37058.1"/>
    </source>
</evidence>
<protein>
    <submittedName>
        <fullName evidence="1">Uncharacterized protein</fullName>
    </submittedName>
</protein>
<dbReference type="Proteomes" id="UP001063166">
    <property type="component" value="Unassembled WGS sequence"/>
</dbReference>
<keyword evidence="2" id="KW-1185">Reference proteome</keyword>